<proteinExistence type="predicted"/>
<sequence length="176" mass="19609">MYSTCPLIQAPSLQADAQAKITARNIQRGTGRRKTRENRKSKDSFVGVPTQSVLLVLGKPGHLYTLSFEESFGSTTCRAQPIFWKITEQCACSHRICRVSLLFVVDVTAGSAFIGTGVTYGESSPILRKIINPCNMSQNQTSLYLNLTEIIGKKFCNLPMLPFPNSFTFTTYFHEN</sequence>
<dbReference type="Proteomes" id="UP000822688">
    <property type="component" value="Chromosome 1"/>
</dbReference>
<evidence type="ECO:0000313" key="2">
    <source>
        <dbReference type="Proteomes" id="UP000822688"/>
    </source>
</evidence>
<name>A0A8T0JCA4_CERPU</name>
<organism evidence="1 2">
    <name type="scientific">Ceratodon purpureus</name>
    <name type="common">Fire moss</name>
    <name type="synonym">Dicranum purpureum</name>
    <dbReference type="NCBI Taxonomy" id="3225"/>
    <lineage>
        <taxon>Eukaryota</taxon>
        <taxon>Viridiplantae</taxon>
        <taxon>Streptophyta</taxon>
        <taxon>Embryophyta</taxon>
        <taxon>Bryophyta</taxon>
        <taxon>Bryophytina</taxon>
        <taxon>Bryopsida</taxon>
        <taxon>Dicranidae</taxon>
        <taxon>Pseudoditrichales</taxon>
        <taxon>Ditrichaceae</taxon>
        <taxon>Ceratodon</taxon>
    </lineage>
</organism>
<dbReference type="EMBL" id="CM026421">
    <property type="protein sequence ID" value="KAG0593540.1"/>
    <property type="molecule type" value="Genomic_DNA"/>
</dbReference>
<reference evidence="1" key="1">
    <citation type="submission" date="2020-06" db="EMBL/GenBank/DDBJ databases">
        <title>WGS assembly of Ceratodon purpureus strain R40.</title>
        <authorList>
            <person name="Carey S.B."/>
            <person name="Jenkins J."/>
            <person name="Shu S."/>
            <person name="Lovell J.T."/>
            <person name="Sreedasyam A."/>
            <person name="Maumus F."/>
            <person name="Tiley G.P."/>
            <person name="Fernandez-Pozo N."/>
            <person name="Barry K."/>
            <person name="Chen C."/>
            <person name="Wang M."/>
            <person name="Lipzen A."/>
            <person name="Daum C."/>
            <person name="Saski C.A."/>
            <person name="Payton A.C."/>
            <person name="Mcbreen J.C."/>
            <person name="Conrad R.E."/>
            <person name="Kollar L.M."/>
            <person name="Olsson S."/>
            <person name="Huttunen S."/>
            <person name="Landis J.B."/>
            <person name="Wickett N.J."/>
            <person name="Johnson M.G."/>
            <person name="Rensing S.A."/>
            <person name="Grimwood J."/>
            <person name="Schmutz J."/>
            <person name="Mcdaniel S.F."/>
        </authorList>
    </citation>
    <scope>NUCLEOTIDE SEQUENCE</scope>
    <source>
        <strain evidence="1">R40</strain>
    </source>
</reference>
<protein>
    <submittedName>
        <fullName evidence="1">Uncharacterized protein</fullName>
    </submittedName>
</protein>
<dbReference type="AlphaFoldDB" id="A0A8T0JCA4"/>
<accession>A0A8T0JCA4</accession>
<evidence type="ECO:0000313" key="1">
    <source>
        <dbReference type="EMBL" id="KAG0593540.1"/>
    </source>
</evidence>
<comment type="caution">
    <text evidence="1">The sequence shown here is derived from an EMBL/GenBank/DDBJ whole genome shotgun (WGS) entry which is preliminary data.</text>
</comment>
<keyword evidence="2" id="KW-1185">Reference proteome</keyword>
<gene>
    <name evidence="1" type="ORF">KC19_1G337300</name>
</gene>